<feature type="region of interest" description="Disordered" evidence="1">
    <location>
        <begin position="57"/>
        <end position="115"/>
    </location>
</feature>
<dbReference type="AlphaFoldDB" id="A0A445HXN8"/>
<accession>A0A445HXN8</accession>
<evidence type="ECO:0000256" key="1">
    <source>
        <dbReference type="SAM" id="MobiDB-lite"/>
    </source>
</evidence>
<dbReference type="PROSITE" id="PS51998">
    <property type="entry name" value="DEK_C"/>
    <property type="match status" value="1"/>
</dbReference>
<feature type="compositionally biased region" description="Basic and acidic residues" evidence="1">
    <location>
        <begin position="96"/>
        <end position="106"/>
    </location>
</feature>
<dbReference type="InterPro" id="IPR014876">
    <property type="entry name" value="DEK_C"/>
</dbReference>
<dbReference type="PANTHER" id="PTHR13844">
    <property type="entry name" value="SWI/SNF-RELATED MATRIX-ASSOCIATED ACTIN-DEPENDENT REGULATOR OF CHROMATIN SUBFAMILY D"/>
    <property type="match status" value="1"/>
</dbReference>
<dbReference type="Proteomes" id="UP000289340">
    <property type="component" value="Chromosome 11"/>
</dbReference>
<organism evidence="3 4">
    <name type="scientific">Glycine soja</name>
    <name type="common">Wild soybean</name>
    <dbReference type="NCBI Taxonomy" id="3848"/>
    <lineage>
        <taxon>Eukaryota</taxon>
        <taxon>Viridiplantae</taxon>
        <taxon>Streptophyta</taxon>
        <taxon>Embryophyta</taxon>
        <taxon>Tracheophyta</taxon>
        <taxon>Spermatophyta</taxon>
        <taxon>Magnoliopsida</taxon>
        <taxon>eudicotyledons</taxon>
        <taxon>Gunneridae</taxon>
        <taxon>Pentapetalae</taxon>
        <taxon>rosids</taxon>
        <taxon>fabids</taxon>
        <taxon>Fabales</taxon>
        <taxon>Fabaceae</taxon>
        <taxon>Papilionoideae</taxon>
        <taxon>50 kb inversion clade</taxon>
        <taxon>NPAAA clade</taxon>
        <taxon>indigoferoid/millettioid clade</taxon>
        <taxon>Phaseoleae</taxon>
        <taxon>Glycine</taxon>
        <taxon>Glycine subgen. Soja</taxon>
    </lineage>
</organism>
<name>A0A445HXN8_GLYSO</name>
<reference evidence="3 4" key="1">
    <citation type="submission" date="2018-09" db="EMBL/GenBank/DDBJ databases">
        <title>A high-quality reference genome of wild soybean provides a powerful tool to mine soybean genomes.</title>
        <authorList>
            <person name="Xie M."/>
            <person name="Chung C.Y.L."/>
            <person name="Li M.-W."/>
            <person name="Wong F.-L."/>
            <person name="Chan T.-F."/>
            <person name="Lam H.-M."/>
        </authorList>
    </citation>
    <scope>NUCLEOTIDE SEQUENCE [LARGE SCALE GENOMIC DNA]</scope>
    <source>
        <strain evidence="4">cv. W05</strain>
        <tissue evidence="3">Hypocotyl of etiolated seedlings</tissue>
    </source>
</reference>
<gene>
    <name evidence="3" type="ORF">D0Y65_029101</name>
</gene>
<evidence type="ECO:0000313" key="4">
    <source>
        <dbReference type="Proteomes" id="UP000289340"/>
    </source>
</evidence>
<dbReference type="EMBL" id="QZWG01000011">
    <property type="protein sequence ID" value="RZB78553.1"/>
    <property type="molecule type" value="Genomic_DNA"/>
</dbReference>
<proteinExistence type="predicted"/>
<evidence type="ECO:0000313" key="3">
    <source>
        <dbReference type="EMBL" id="RZB78553.1"/>
    </source>
</evidence>
<dbReference type="Gene3D" id="1.10.10.60">
    <property type="entry name" value="Homeodomain-like"/>
    <property type="match status" value="1"/>
</dbReference>
<feature type="domain" description="DEK-C" evidence="2">
    <location>
        <begin position="1"/>
        <end position="56"/>
    </location>
</feature>
<dbReference type="Pfam" id="PF08766">
    <property type="entry name" value="DEK_C"/>
    <property type="match status" value="1"/>
</dbReference>
<feature type="compositionally biased region" description="Basic and acidic residues" evidence="1">
    <location>
        <begin position="68"/>
        <end position="79"/>
    </location>
</feature>
<protein>
    <recommendedName>
        <fullName evidence="2">DEK-C domain-containing protein</fullName>
    </recommendedName>
</protein>
<sequence length="115" mass="13654">MVSESELIGRLREFLRSSDLNTTTTATVRRQLEADFGIDLSDRKAFIREQVDLFLQTEHNQSQQEEEEKGRKTPKRHVEEQEEDAPNNPEQSQPSDSKEVTDEDDRRRRRRRGRR</sequence>
<keyword evidence="4" id="KW-1185">Reference proteome</keyword>
<evidence type="ECO:0000259" key="2">
    <source>
        <dbReference type="PROSITE" id="PS51998"/>
    </source>
</evidence>
<dbReference type="SUPFAM" id="SSF109715">
    <property type="entry name" value="DEK C-terminal domain"/>
    <property type="match status" value="1"/>
</dbReference>
<comment type="caution">
    <text evidence="3">The sequence shown here is derived from an EMBL/GenBank/DDBJ whole genome shotgun (WGS) entry which is preliminary data.</text>
</comment>
<dbReference type="Gramene" id="XM_028334889.1">
    <property type="protein sequence ID" value="XP_028190690.1"/>
    <property type="gene ID" value="LOC114376673"/>
</dbReference>